<sequence length="158" mass="17030">MWWITVGLVIVGILLMLVELLLVPGVGVAGFLGLASLVAACWYTFACIGYSGGWWVTVFVLAMLVVMTVVVLRNRTWKRFELKTEVNSRVNEESSLVNPGDKGVAQTRLAPMGTGRFGAVSCEVKSSDNSMIAAGTPLEVVAVENNQVIVKPIESNTK</sequence>
<dbReference type="EMBL" id="JADILW010000096">
    <property type="protein sequence ID" value="MBO8480765.1"/>
    <property type="molecule type" value="Genomic_DNA"/>
</dbReference>
<name>A0A9D9IYD8_9BACT</name>
<feature type="transmembrane region" description="Helical" evidence="1">
    <location>
        <begin position="28"/>
        <end position="46"/>
    </location>
</feature>
<protein>
    <submittedName>
        <fullName evidence="2">NfeD family protein</fullName>
    </submittedName>
</protein>
<reference evidence="2" key="1">
    <citation type="submission" date="2020-10" db="EMBL/GenBank/DDBJ databases">
        <authorList>
            <person name="Gilroy R."/>
        </authorList>
    </citation>
    <scope>NUCLEOTIDE SEQUENCE</scope>
    <source>
        <strain evidence="2">B3-1481</strain>
    </source>
</reference>
<gene>
    <name evidence="2" type="ORF">IAB76_06640</name>
</gene>
<evidence type="ECO:0000256" key="1">
    <source>
        <dbReference type="SAM" id="Phobius"/>
    </source>
</evidence>
<proteinExistence type="predicted"/>
<dbReference type="GO" id="GO:0005886">
    <property type="term" value="C:plasma membrane"/>
    <property type="evidence" value="ECO:0007669"/>
    <property type="project" value="TreeGrafter"/>
</dbReference>
<keyword evidence="1" id="KW-0472">Membrane</keyword>
<dbReference type="Proteomes" id="UP000823769">
    <property type="component" value="Unassembled WGS sequence"/>
</dbReference>
<organism evidence="2 3">
    <name type="scientific">Candidatus Cryptobacteroides avistercoris</name>
    <dbReference type="NCBI Taxonomy" id="2840758"/>
    <lineage>
        <taxon>Bacteria</taxon>
        <taxon>Pseudomonadati</taxon>
        <taxon>Bacteroidota</taxon>
        <taxon>Bacteroidia</taxon>
        <taxon>Bacteroidales</taxon>
        <taxon>Candidatus Cryptobacteroides</taxon>
    </lineage>
</organism>
<evidence type="ECO:0000313" key="3">
    <source>
        <dbReference type="Proteomes" id="UP000823769"/>
    </source>
</evidence>
<evidence type="ECO:0000313" key="2">
    <source>
        <dbReference type="EMBL" id="MBO8480765.1"/>
    </source>
</evidence>
<dbReference type="PANTHER" id="PTHR33507:SF3">
    <property type="entry name" value="INNER MEMBRANE PROTEIN YBBJ"/>
    <property type="match status" value="1"/>
</dbReference>
<accession>A0A9D9IYD8</accession>
<comment type="caution">
    <text evidence="2">The sequence shown here is derived from an EMBL/GenBank/DDBJ whole genome shotgun (WGS) entry which is preliminary data.</text>
</comment>
<dbReference type="InterPro" id="IPR012340">
    <property type="entry name" value="NA-bd_OB-fold"/>
</dbReference>
<reference evidence="2" key="2">
    <citation type="journal article" date="2021" name="PeerJ">
        <title>Extensive microbial diversity within the chicken gut microbiome revealed by metagenomics and culture.</title>
        <authorList>
            <person name="Gilroy R."/>
            <person name="Ravi A."/>
            <person name="Getino M."/>
            <person name="Pursley I."/>
            <person name="Horton D.L."/>
            <person name="Alikhan N.F."/>
            <person name="Baker D."/>
            <person name="Gharbi K."/>
            <person name="Hall N."/>
            <person name="Watson M."/>
            <person name="Adriaenssens E.M."/>
            <person name="Foster-Nyarko E."/>
            <person name="Jarju S."/>
            <person name="Secka A."/>
            <person name="Antonio M."/>
            <person name="Oren A."/>
            <person name="Chaudhuri R.R."/>
            <person name="La Ragione R."/>
            <person name="Hildebrand F."/>
            <person name="Pallen M.J."/>
        </authorList>
    </citation>
    <scope>NUCLEOTIDE SEQUENCE</scope>
    <source>
        <strain evidence="2">B3-1481</strain>
    </source>
</reference>
<feature type="transmembrane region" description="Helical" evidence="1">
    <location>
        <begin position="52"/>
        <end position="72"/>
    </location>
</feature>
<dbReference type="InterPro" id="IPR052165">
    <property type="entry name" value="Membrane_assoc_protease"/>
</dbReference>
<dbReference type="PANTHER" id="PTHR33507">
    <property type="entry name" value="INNER MEMBRANE PROTEIN YBBJ"/>
    <property type="match status" value="1"/>
</dbReference>
<feature type="transmembrane region" description="Helical" evidence="1">
    <location>
        <begin position="6"/>
        <end position="23"/>
    </location>
</feature>
<dbReference type="Gene3D" id="2.40.50.140">
    <property type="entry name" value="Nucleic acid-binding proteins"/>
    <property type="match status" value="1"/>
</dbReference>
<keyword evidence="1" id="KW-1133">Transmembrane helix</keyword>
<keyword evidence="1" id="KW-0812">Transmembrane</keyword>
<dbReference type="AlphaFoldDB" id="A0A9D9IYD8"/>